<evidence type="ECO:0000313" key="15">
    <source>
        <dbReference type="WBParaSite" id="ASIM_0001794701-mRNA-1"/>
    </source>
</evidence>
<evidence type="ECO:0000256" key="8">
    <source>
        <dbReference type="ARBA" id="ARBA00023136"/>
    </source>
</evidence>
<evidence type="ECO:0000256" key="3">
    <source>
        <dbReference type="ARBA" id="ARBA00009989"/>
    </source>
</evidence>
<dbReference type="AlphaFoldDB" id="A0A0M3KAF1"/>
<organism evidence="15">
    <name type="scientific">Anisakis simplex</name>
    <name type="common">Herring worm</name>
    <dbReference type="NCBI Taxonomy" id="6269"/>
    <lineage>
        <taxon>Eukaryota</taxon>
        <taxon>Metazoa</taxon>
        <taxon>Ecdysozoa</taxon>
        <taxon>Nematoda</taxon>
        <taxon>Chromadorea</taxon>
        <taxon>Rhabditida</taxon>
        <taxon>Spirurina</taxon>
        <taxon>Ascaridomorpha</taxon>
        <taxon>Ascaridoidea</taxon>
        <taxon>Anisakidae</taxon>
        <taxon>Anisakis</taxon>
        <taxon>Anisakis simplex complex</taxon>
    </lineage>
</organism>
<comment type="similarity">
    <text evidence="3">Belongs to the peptidase M50A family.</text>
</comment>
<evidence type="ECO:0000256" key="1">
    <source>
        <dbReference type="ARBA" id="ARBA00001350"/>
    </source>
</evidence>
<comment type="function">
    <text evidence="10">Zinc metalloprotease that mediates intramembrane proteolysis of proteins such as ATF6, ATF6B, SREBF1/SREBP1 and SREBF2/SREBP2. Catalyzes the second step in the proteolytic activation of the sterol regulatory element-binding proteins (SREBPs) SREBF1/SREBP1 and SREBF2/SREBP2: cleaves SREBPs within the first transmembrane segment, thereby releasing the N-terminal segment with a portion of the transmembrane segment attached. Mature N-terminal SREBP fragments shuttle to the nucleus and activate gene transcription. Also mediates the second step in the proteolytic activation of the cyclic AMP-dependent transcription factor ATF-6 (ATF6 and ATF6B). Involved in intramembrane proteolysis during bone formation. In astrocytes and osteoblasts, upon DNA damage and ER stress, mediates the second step of the regulated intramembrane proteolytic activation of the transcription factor CREB3L1, leading to the inhibition of cell-cycle progression.</text>
</comment>
<dbReference type="PRINTS" id="PR01000">
    <property type="entry name" value="SREBPS2PTASE"/>
</dbReference>
<evidence type="ECO:0000256" key="4">
    <source>
        <dbReference type="ARBA" id="ARBA00012347"/>
    </source>
</evidence>
<proteinExistence type="inferred from homology"/>
<gene>
    <name evidence="13" type="ORF">ASIM_LOCUS17349</name>
</gene>
<feature type="transmembrane region" description="Helical" evidence="11">
    <location>
        <begin position="357"/>
        <end position="376"/>
    </location>
</feature>
<feature type="transmembrane region" description="Helical" evidence="11">
    <location>
        <begin position="26"/>
        <end position="50"/>
    </location>
</feature>
<feature type="domain" description="Peptidase M50" evidence="12">
    <location>
        <begin position="44"/>
        <end position="398"/>
    </location>
</feature>
<dbReference type="InterPro" id="IPR001193">
    <property type="entry name" value="MBTPS2"/>
</dbReference>
<keyword evidence="7 11" id="KW-1133">Transmembrane helix</keyword>
<dbReference type="GO" id="GO:0016020">
    <property type="term" value="C:membrane"/>
    <property type="evidence" value="ECO:0007669"/>
    <property type="project" value="InterPro"/>
</dbReference>
<evidence type="ECO:0000313" key="14">
    <source>
        <dbReference type="Proteomes" id="UP000267096"/>
    </source>
</evidence>
<accession>A0A0M3KAF1</accession>
<dbReference type="GO" id="GO:0005737">
    <property type="term" value="C:cytoplasm"/>
    <property type="evidence" value="ECO:0007669"/>
    <property type="project" value="TreeGrafter"/>
</dbReference>
<evidence type="ECO:0000256" key="7">
    <source>
        <dbReference type="ARBA" id="ARBA00022989"/>
    </source>
</evidence>
<name>A0A0M3KAF1_ANISI</name>
<dbReference type="Proteomes" id="UP000267096">
    <property type="component" value="Unassembled WGS sequence"/>
</dbReference>
<dbReference type="OrthoDB" id="69989at2759"/>
<evidence type="ECO:0000313" key="13">
    <source>
        <dbReference type="EMBL" id="VDK60175.1"/>
    </source>
</evidence>
<evidence type="ECO:0000256" key="2">
    <source>
        <dbReference type="ARBA" id="ARBA00004127"/>
    </source>
</evidence>
<dbReference type="PANTHER" id="PTHR13325">
    <property type="entry name" value="PROTEASE M50 MEMBRANE-BOUND TRANSCRIPTION FACTOR SITE 2 PROTEASE"/>
    <property type="match status" value="1"/>
</dbReference>
<evidence type="ECO:0000256" key="5">
    <source>
        <dbReference type="ARBA" id="ARBA00014400"/>
    </source>
</evidence>
<keyword evidence="6 11" id="KW-0812">Transmembrane</keyword>
<dbReference type="WBParaSite" id="ASIM_0001794701-mRNA-1">
    <property type="protein sequence ID" value="ASIM_0001794701-mRNA-1"/>
    <property type="gene ID" value="ASIM_0001794701"/>
</dbReference>
<dbReference type="GO" id="GO:0031293">
    <property type="term" value="P:membrane protein intracellular domain proteolysis"/>
    <property type="evidence" value="ECO:0007669"/>
    <property type="project" value="TreeGrafter"/>
</dbReference>
<evidence type="ECO:0000256" key="11">
    <source>
        <dbReference type="SAM" id="Phobius"/>
    </source>
</evidence>
<dbReference type="EC" id="3.4.24.85" evidence="4"/>
<reference evidence="13 14" key="2">
    <citation type="submission" date="2018-11" db="EMBL/GenBank/DDBJ databases">
        <authorList>
            <consortium name="Pathogen Informatics"/>
        </authorList>
    </citation>
    <scope>NUCLEOTIDE SEQUENCE [LARGE SCALE GENOMIC DNA]</scope>
</reference>
<evidence type="ECO:0000256" key="10">
    <source>
        <dbReference type="ARBA" id="ARBA00045828"/>
    </source>
</evidence>
<feature type="transmembrane region" description="Helical" evidence="11">
    <location>
        <begin position="109"/>
        <end position="130"/>
    </location>
</feature>
<comment type="catalytic activity">
    <reaction evidence="1">
        <text>Cleaves several transcription factors that are type-2 transmembrane proteins within membrane-spanning domains. Known substrates include sterol regulatory element-binding protein (SREBP) -1, SREBP-2 and forms of the transcriptional activator ATF6. SREBP-2 is cleaved at the site 477-DRSRILL-|-CVLTFLCLSFNPLTSLLQWGGA-505. The residues Asn-Pro, 11 residues distal to the site of cleavage in the membrane-spanning domain, are important for cleavage by S2P endopeptidase. Replacement of either of these residues does not prevent cleavage, but there is no cleavage if both of these residues are replaced.</text>
        <dbReference type="EC" id="3.4.24.85"/>
    </reaction>
</comment>
<keyword evidence="14" id="KW-1185">Reference proteome</keyword>
<protein>
    <recommendedName>
        <fullName evidence="5">Membrane-bound transcription factor site-2 protease</fullName>
        <ecNumber evidence="4">3.4.24.85</ecNumber>
    </recommendedName>
    <alternativeName>
        <fullName evidence="9">Endopeptidase S2P</fullName>
    </alternativeName>
</protein>
<reference evidence="15" key="1">
    <citation type="submission" date="2017-02" db="UniProtKB">
        <authorList>
            <consortium name="WormBaseParasite"/>
        </authorList>
    </citation>
    <scope>IDENTIFICATION</scope>
</reference>
<comment type="subcellular location">
    <subcellularLocation>
        <location evidence="2">Endomembrane system</location>
        <topology evidence="2">Multi-pass membrane protein</topology>
    </subcellularLocation>
</comment>
<dbReference type="GO" id="GO:0004222">
    <property type="term" value="F:metalloendopeptidase activity"/>
    <property type="evidence" value="ECO:0007669"/>
    <property type="project" value="InterPro"/>
</dbReference>
<evidence type="ECO:0000259" key="12">
    <source>
        <dbReference type="Pfam" id="PF02163"/>
    </source>
</evidence>
<dbReference type="GO" id="GO:1905897">
    <property type="term" value="P:regulation of response to endoplasmic reticulum stress"/>
    <property type="evidence" value="ECO:0007669"/>
    <property type="project" value="TreeGrafter"/>
</dbReference>
<dbReference type="EMBL" id="UYRR01034027">
    <property type="protein sequence ID" value="VDK60175.1"/>
    <property type="molecule type" value="Genomic_DNA"/>
</dbReference>
<dbReference type="PANTHER" id="PTHR13325:SF3">
    <property type="entry name" value="MEMBRANE-BOUND TRANSCRIPTION FACTOR SITE-2 PROTEASE"/>
    <property type="match status" value="1"/>
</dbReference>
<dbReference type="Pfam" id="PF02163">
    <property type="entry name" value="Peptidase_M50"/>
    <property type="match status" value="1"/>
</dbReference>
<dbReference type="SUPFAM" id="SSF50156">
    <property type="entry name" value="PDZ domain-like"/>
    <property type="match status" value="1"/>
</dbReference>
<dbReference type="InterPro" id="IPR036034">
    <property type="entry name" value="PDZ_sf"/>
</dbReference>
<dbReference type="InterPro" id="IPR008915">
    <property type="entry name" value="Peptidase_M50"/>
</dbReference>
<dbReference type="GO" id="GO:0012505">
    <property type="term" value="C:endomembrane system"/>
    <property type="evidence" value="ECO:0007669"/>
    <property type="project" value="UniProtKB-SubCell"/>
</dbReference>
<evidence type="ECO:0000256" key="6">
    <source>
        <dbReference type="ARBA" id="ARBA00022692"/>
    </source>
</evidence>
<evidence type="ECO:0000256" key="9">
    <source>
        <dbReference type="ARBA" id="ARBA00032658"/>
    </source>
</evidence>
<sequence length="416" mass="47088">MFNHQNATTTVAADLPSTRSYYREAAILPVIPGLNMPLWHIPIFIMVYLISGMLHELGHIFASIHSNVSVNGFGLFFIALYPGAFTEIDSDALKHSTSAQKMRIFSAGIWHNLVLTLISYILFISLPYLLSPLYDHNNGVLIMDVSKESGLNGGSGLHKGDVLNEINGCKVMNINDWYKCIELLRNKPFSGYCVPYNDVSPYITNKVKLLNDVELECCGENLSQSDDIPSSSHVCFQFRRTDLLNVSKALSSSSTYKNTESLKFENILNGGEQMQYACLAARFVTEHQQCDELSTCETNGSLCVYPSLFNETSLLRLLTVYSSKPILFIGSIYELVYYVQISDFVPRLFFLPTRFPLIAEIFLKYMITFSLAMALLNAVPCYGLDGHFITSTVVDYLFYKYSSRLLLYSVYFYHRY</sequence>
<keyword evidence="8 11" id="KW-0472">Membrane</keyword>
<feature type="transmembrane region" description="Helical" evidence="11">
    <location>
        <begin position="70"/>
        <end position="88"/>
    </location>
</feature>